<name>H9M771_9ACAR</name>
<sequence>MMMSSLVLYLIGVISLILNRFHLIMILMSLEFIYMSIMILMLFVFSLMNIMNVYMYLVSIVCEASMGLCLLVFFNFFYGNELINSFNLMKC</sequence>
<evidence type="ECO:0000256" key="6">
    <source>
        <dbReference type="ARBA" id="ARBA00022989"/>
    </source>
</evidence>
<keyword evidence="5" id="KW-1278">Translocase</keyword>
<dbReference type="GO" id="GO:0016020">
    <property type="term" value="C:membrane"/>
    <property type="evidence" value="ECO:0007669"/>
    <property type="project" value="UniProtKB-SubCell"/>
</dbReference>
<dbReference type="InterPro" id="IPR039428">
    <property type="entry name" value="NUOK/Mnh_C1-like"/>
</dbReference>
<comment type="similarity">
    <text evidence="2">Belongs to the complex I subunit 4L family.</text>
</comment>
<evidence type="ECO:0000256" key="9">
    <source>
        <dbReference type="ARBA" id="ARBA00031586"/>
    </source>
</evidence>
<feature type="transmembrane region" description="Helical" evidence="11">
    <location>
        <begin position="32"/>
        <end position="50"/>
    </location>
</feature>
<keyword evidence="7" id="KW-0520">NAD</keyword>
<dbReference type="GeneID" id="12354611"/>
<geneLocation type="mitochondrion" evidence="12"/>
<comment type="catalytic activity">
    <reaction evidence="10">
        <text>a ubiquinone + NADH + 5 H(+)(in) = a ubiquinol + NAD(+) + 4 H(+)(out)</text>
        <dbReference type="Rhea" id="RHEA:29091"/>
        <dbReference type="Rhea" id="RHEA-COMP:9565"/>
        <dbReference type="Rhea" id="RHEA-COMP:9566"/>
        <dbReference type="ChEBI" id="CHEBI:15378"/>
        <dbReference type="ChEBI" id="CHEBI:16389"/>
        <dbReference type="ChEBI" id="CHEBI:17976"/>
        <dbReference type="ChEBI" id="CHEBI:57540"/>
        <dbReference type="ChEBI" id="CHEBI:57945"/>
        <dbReference type="EC" id="7.1.1.2"/>
    </reaction>
</comment>
<keyword evidence="8 11" id="KW-0472">Membrane</keyword>
<evidence type="ECO:0000313" key="12">
    <source>
        <dbReference type="EMBL" id="AET63088.1"/>
    </source>
</evidence>
<evidence type="ECO:0000256" key="11">
    <source>
        <dbReference type="SAM" id="Phobius"/>
    </source>
</evidence>
<proteinExistence type="inferred from homology"/>
<evidence type="ECO:0000256" key="10">
    <source>
        <dbReference type="ARBA" id="ARBA00049551"/>
    </source>
</evidence>
<organism evidence="12">
    <name type="scientific">Amblyomma fimbriatum</name>
    <name type="common">goanna tick</name>
    <dbReference type="NCBI Taxonomy" id="65641"/>
    <lineage>
        <taxon>Eukaryota</taxon>
        <taxon>Metazoa</taxon>
        <taxon>Ecdysozoa</taxon>
        <taxon>Arthropoda</taxon>
        <taxon>Chelicerata</taxon>
        <taxon>Arachnida</taxon>
        <taxon>Acari</taxon>
        <taxon>Parasitiformes</taxon>
        <taxon>Ixodida</taxon>
        <taxon>Ixodoidea</taxon>
        <taxon>Ixodidae</taxon>
        <taxon>Amblyomminae</taxon>
        <taxon>Amblyomma</taxon>
    </lineage>
</organism>
<dbReference type="CTD" id="4539"/>
<reference evidence="12" key="1">
    <citation type="journal article" date="2012" name="Mol. Phylogenet. Evol.">
        <title>Phylogenetic analysis of ticks (Acari: Ixodida) using mitochondrial genomes and nuclear rRNA genes indicates that the genus Amblyomma is polyphyletic.</title>
        <authorList>
            <person name="Burger T.D."/>
            <person name="Shao R."/>
            <person name="Beati L."/>
            <person name="Miller H."/>
            <person name="Barker S.C."/>
        </authorList>
    </citation>
    <scope>NUCLEOTIDE SEQUENCE</scope>
</reference>
<evidence type="ECO:0000256" key="3">
    <source>
        <dbReference type="ARBA" id="ARBA00016612"/>
    </source>
</evidence>
<dbReference type="Gene3D" id="1.10.287.3510">
    <property type="match status" value="1"/>
</dbReference>
<keyword evidence="4 11" id="KW-0812">Transmembrane</keyword>
<dbReference type="GO" id="GO:0008137">
    <property type="term" value="F:NADH dehydrogenase (ubiquinone) activity"/>
    <property type="evidence" value="ECO:0007669"/>
    <property type="project" value="UniProtKB-EC"/>
</dbReference>
<evidence type="ECO:0000256" key="7">
    <source>
        <dbReference type="ARBA" id="ARBA00023027"/>
    </source>
</evidence>
<keyword evidence="12" id="KW-0496">Mitochondrion</keyword>
<dbReference type="RefSeq" id="YP_006234440.1">
    <property type="nucleotide sequence ID" value="NC_017759.1"/>
</dbReference>
<feature type="transmembrane region" description="Helical" evidence="11">
    <location>
        <begin position="6"/>
        <end position="25"/>
    </location>
</feature>
<dbReference type="EMBL" id="JN863730">
    <property type="protein sequence ID" value="AET63088.1"/>
    <property type="molecule type" value="Genomic_DNA"/>
</dbReference>
<evidence type="ECO:0000256" key="1">
    <source>
        <dbReference type="ARBA" id="ARBA00004141"/>
    </source>
</evidence>
<accession>H9M771</accession>
<evidence type="ECO:0000256" key="8">
    <source>
        <dbReference type="ARBA" id="ARBA00023136"/>
    </source>
</evidence>
<protein>
    <recommendedName>
        <fullName evidence="3">NADH-ubiquinone oxidoreductase chain 4L</fullName>
    </recommendedName>
    <alternativeName>
        <fullName evidence="9">NADH dehydrogenase subunit 4L</fullName>
    </alternativeName>
</protein>
<dbReference type="Pfam" id="PF00420">
    <property type="entry name" value="Oxidored_q2"/>
    <property type="match status" value="1"/>
</dbReference>
<evidence type="ECO:0000256" key="2">
    <source>
        <dbReference type="ARBA" id="ARBA00010519"/>
    </source>
</evidence>
<dbReference type="AlphaFoldDB" id="H9M771"/>
<comment type="subcellular location">
    <subcellularLocation>
        <location evidence="1">Membrane</location>
        <topology evidence="1">Multi-pass membrane protein</topology>
    </subcellularLocation>
</comment>
<feature type="transmembrane region" description="Helical" evidence="11">
    <location>
        <begin position="56"/>
        <end position="78"/>
    </location>
</feature>
<gene>
    <name evidence="12" type="primary">ND4L</name>
</gene>
<keyword evidence="6 11" id="KW-1133">Transmembrane helix</keyword>
<evidence type="ECO:0000256" key="4">
    <source>
        <dbReference type="ARBA" id="ARBA00022692"/>
    </source>
</evidence>
<evidence type="ECO:0000256" key="5">
    <source>
        <dbReference type="ARBA" id="ARBA00022967"/>
    </source>
</evidence>